<gene>
    <name evidence="2" type="ORF">OH76DRAFT_1408271</name>
</gene>
<feature type="region of interest" description="Disordered" evidence="1">
    <location>
        <begin position="1"/>
        <end position="37"/>
    </location>
</feature>
<name>A0A371CYG7_9APHY</name>
<proteinExistence type="predicted"/>
<reference evidence="2 3" key="1">
    <citation type="journal article" date="2018" name="Biotechnol. Biofuels">
        <title>Integrative visual omics of the white-rot fungus Polyporus brumalis exposes the biotechnological potential of its oxidative enzymes for delignifying raw plant biomass.</title>
        <authorList>
            <person name="Miyauchi S."/>
            <person name="Rancon A."/>
            <person name="Drula E."/>
            <person name="Hage H."/>
            <person name="Chaduli D."/>
            <person name="Favel A."/>
            <person name="Grisel S."/>
            <person name="Henrissat B."/>
            <person name="Herpoel-Gimbert I."/>
            <person name="Ruiz-Duenas F.J."/>
            <person name="Chevret D."/>
            <person name="Hainaut M."/>
            <person name="Lin J."/>
            <person name="Wang M."/>
            <person name="Pangilinan J."/>
            <person name="Lipzen A."/>
            <person name="Lesage-Meessen L."/>
            <person name="Navarro D."/>
            <person name="Riley R."/>
            <person name="Grigoriev I.V."/>
            <person name="Zhou S."/>
            <person name="Raouche S."/>
            <person name="Rosso M.N."/>
        </authorList>
    </citation>
    <scope>NUCLEOTIDE SEQUENCE [LARGE SCALE GENOMIC DNA]</scope>
    <source>
        <strain evidence="2 3">BRFM 1820</strain>
    </source>
</reference>
<feature type="region of interest" description="Disordered" evidence="1">
    <location>
        <begin position="56"/>
        <end position="96"/>
    </location>
</feature>
<evidence type="ECO:0000256" key="1">
    <source>
        <dbReference type="SAM" id="MobiDB-lite"/>
    </source>
</evidence>
<protein>
    <submittedName>
        <fullName evidence="2">Uncharacterized protein</fullName>
    </submittedName>
</protein>
<dbReference type="AlphaFoldDB" id="A0A371CYG7"/>
<dbReference type="EMBL" id="KZ857439">
    <property type="protein sequence ID" value="RDX45309.1"/>
    <property type="molecule type" value="Genomic_DNA"/>
</dbReference>
<accession>A0A371CYG7</accession>
<keyword evidence="3" id="KW-1185">Reference proteome</keyword>
<organism evidence="2 3">
    <name type="scientific">Lentinus brumalis</name>
    <dbReference type="NCBI Taxonomy" id="2498619"/>
    <lineage>
        <taxon>Eukaryota</taxon>
        <taxon>Fungi</taxon>
        <taxon>Dikarya</taxon>
        <taxon>Basidiomycota</taxon>
        <taxon>Agaricomycotina</taxon>
        <taxon>Agaricomycetes</taxon>
        <taxon>Polyporales</taxon>
        <taxon>Polyporaceae</taxon>
        <taxon>Lentinus</taxon>
    </lineage>
</organism>
<feature type="compositionally biased region" description="Polar residues" evidence="1">
    <location>
        <begin position="64"/>
        <end position="80"/>
    </location>
</feature>
<feature type="compositionally biased region" description="Low complexity" evidence="1">
    <location>
        <begin position="1"/>
        <end position="17"/>
    </location>
</feature>
<evidence type="ECO:0000313" key="2">
    <source>
        <dbReference type="EMBL" id="RDX45309.1"/>
    </source>
</evidence>
<dbReference type="Proteomes" id="UP000256964">
    <property type="component" value="Unassembled WGS sequence"/>
</dbReference>
<evidence type="ECO:0000313" key="3">
    <source>
        <dbReference type="Proteomes" id="UP000256964"/>
    </source>
</evidence>
<sequence length="147" mass="14129">MAPTGSSFLSAAVSGAGSATGGEELTKAGSDPGSSSPPFLRSLSSFLCATSTSTSIATSACAGSPTSPRTSGDSVAGSDTSRTDNGDANNAASPPIAGLSTPLPSCPFSRPFCSSRCFFLRIAKSFSDSFTFGGGGGTFGGSGSGAG</sequence>